<dbReference type="AlphaFoldDB" id="A0A9Q3CK00"/>
<name>A0A9Q3CK00_9BASI</name>
<evidence type="ECO:0000313" key="2">
    <source>
        <dbReference type="EMBL" id="MBW0485434.1"/>
    </source>
</evidence>
<evidence type="ECO:0000259" key="1">
    <source>
        <dbReference type="Pfam" id="PF17921"/>
    </source>
</evidence>
<feature type="domain" description="Integrase zinc-binding" evidence="1">
    <location>
        <begin position="175"/>
        <end position="232"/>
    </location>
</feature>
<dbReference type="EMBL" id="AVOT02008157">
    <property type="protein sequence ID" value="MBW0485434.1"/>
    <property type="molecule type" value="Genomic_DNA"/>
</dbReference>
<dbReference type="Pfam" id="PF17921">
    <property type="entry name" value="Integrase_H2C2"/>
    <property type="match status" value="1"/>
</dbReference>
<accession>A0A9Q3CK00</accession>
<protein>
    <recommendedName>
        <fullName evidence="1">Integrase zinc-binding domain-containing protein</fullName>
    </recommendedName>
</protein>
<dbReference type="Proteomes" id="UP000765509">
    <property type="component" value="Unassembled WGS sequence"/>
</dbReference>
<proteinExistence type="predicted"/>
<gene>
    <name evidence="2" type="ORF">O181_025149</name>
</gene>
<reference evidence="2" key="1">
    <citation type="submission" date="2021-03" db="EMBL/GenBank/DDBJ databases">
        <title>Draft genome sequence of rust myrtle Austropuccinia psidii MF-1, a brazilian biotype.</title>
        <authorList>
            <person name="Quecine M.C."/>
            <person name="Pachon D.M.R."/>
            <person name="Bonatelli M.L."/>
            <person name="Correr F.H."/>
            <person name="Franceschini L.M."/>
            <person name="Leite T.F."/>
            <person name="Margarido G.R.A."/>
            <person name="Almeida C.A."/>
            <person name="Ferrarezi J.A."/>
            <person name="Labate C.A."/>
        </authorList>
    </citation>
    <scope>NUCLEOTIDE SEQUENCE</scope>
    <source>
        <strain evidence="2">MF-1</strain>
    </source>
</reference>
<dbReference type="InterPro" id="IPR041588">
    <property type="entry name" value="Integrase_H2C2"/>
</dbReference>
<keyword evidence="3" id="KW-1185">Reference proteome</keyword>
<organism evidence="2 3">
    <name type="scientific">Austropuccinia psidii MF-1</name>
    <dbReference type="NCBI Taxonomy" id="1389203"/>
    <lineage>
        <taxon>Eukaryota</taxon>
        <taxon>Fungi</taxon>
        <taxon>Dikarya</taxon>
        <taxon>Basidiomycota</taxon>
        <taxon>Pucciniomycotina</taxon>
        <taxon>Pucciniomycetes</taxon>
        <taxon>Pucciniales</taxon>
        <taxon>Sphaerophragmiaceae</taxon>
        <taxon>Austropuccinia</taxon>
    </lineage>
</organism>
<dbReference type="OrthoDB" id="5430051at2759"/>
<dbReference type="Gene3D" id="1.10.340.70">
    <property type="match status" value="1"/>
</dbReference>
<evidence type="ECO:0000313" key="3">
    <source>
        <dbReference type="Proteomes" id="UP000765509"/>
    </source>
</evidence>
<sequence>MLSPEEASWQVHDQELGTIIEAFKEWRAWLIGTKLPITVFLIMLTSVTLSSCQTQWASFLSDFHFVIAHTPFHLNSANPPSFLPDYSHQKVELSPLQPLLMYRDSRNPLGLSPICLAPITEASKKIVSSDPFFITPSLVQIVRLHCLCQHFDPGDKSVLCDNHGFFWNSGLLYVPPNGGRLLFEVFHSDPMTGHQGLAHTLSTLLWTFSWPGIREELWLYILHFNSCQRSKSS</sequence>
<comment type="caution">
    <text evidence="2">The sequence shown here is derived from an EMBL/GenBank/DDBJ whole genome shotgun (WGS) entry which is preliminary data.</text>
</comment>